<dbReference type="PANTHER" id="PTHR30069:SF41">
    <property type="entry name" value="HEME_HEMOPEXIN UTILIZATION PROTEIN C"/>
    <property type="match status" value="1"/>
</dbReference>
<dbReference type="Gene3D" id="2.40.170.20">
    <property type="entry name" value="TonB-dependent receptor, beta-barrel domain"/>
    <property type="match status" value="1"/>
</dbReference>
<protein>
    <submittedName>
        <fullName evidence="15">Uncharacterized protein</fullName>
    </submittedName>
</protein>
<comment type="subcellular location">
    <subcellularLocation>
        <location evidence="1 10">Cell outer membrane</location>
        <topology evidence="1 10">Multi-pass membrane protein</topology>
    </subcellularLocation>
</comment>
<dbReference type="STRING" id="273121.WS1953"/>
<dbReference type="EMBL" id="BX571662">
    <property type="protein sequence ID" value="CAE10958.1"/>
    <property type="molecule type" value="Genomic_DNA"/>
</dbReference>
<keyword evidence="7 11" id="KW-0798">TonB box</keyword>
<keyword evidence="9 10" id="KW-0998">Cell outer membrane</keyword>
<keyword evidence="8 10" id="KW-0472">Membrane</keyword>
<evidence type="ECO:0000256" key="11">
    <source>
        <dbReference type="RuleBase" id="RU003357"/>
    </source>
</evidence>
<evidence type="ECO:0000256" key="4">
    <source>
        <dbReference type="ARBA" id="ARBA00022452"/>
    </source>
</evidence>
<accession>Q7MQW5</accession>
<dbReference type="PROSITE" id="PS01156">
    <property type="entry name" value="TONB_DEPENDENT_REC_2"/>
    <property type="match status" value="1"/>
</dbReference>
<dbReference type="InterPro" id="IPR039426">
    <property type="entry name" value="TonB-dep_rcpt-like"/>
</dbReference>
<dbReference type="Pfam" id="PF07715">
    <property type="entry name" value="Plug"/>
    <property type="match status" value="1"/>
</dbReference>
<dbReference type="KEGG" id="wsu:WS1953"/>
<keyword evidence="5 10" id="KW-0812">Transmembrane</keyword>
<dbReference type="SUPFAM" id="SSF56935">
    <property type="entry name" value="Porins"/>
    <property type="match status" value="1"/>
</dbReference>
<dbReference type="InterPro" id="IPR010917">
    <property type="entry name" value="TonB_rcpt_CS"/>
</dbReference>
<dbReference type="GO" id="GO:0009279">
    <property type="term" value="C:cell outer membrane"/>
    <property type="evidence" value="ECO:0007669"/>
    <property type="project" value="UniProtKB-SubCell"/>
</dbReference>
<dbReference type="GO" id="GO:0044718">
    <property type="term" value="P:siderophore transmembrane transport"/>
    <property type="evidence" value="ECO:0007669"/>
    <property type="project" value="TreeGrafter"/>
</dbReference>
<dbReference type="Pfam" id="PF00593">
    <property type="entry name" value="TonB_dep_Rec_b-barrel"/>
    <property type="match status" value="1"/>
</dbReference>
<evidence type="ECO:0000256" key="9">
    <source>
        <dbReference type="ARBA" id="ARBA00023237"/>
    </source>
</evidence>
<dbReference type="PROSITE" id="PS52016">
    <property type="entry name" value="TONB_DEPENDENT_REC_3"/>
    <property type="match status" value="1"/>
</dbReference>
<keyword evidence="16" id="KW-1185">Reference proteome</keyword>
<evidence type="ECO:0000256" key="10">
    <source>
        <dbReference type="PROSITE-ProRule" id="PRU01360"/>
    </source>
</evidence>
<reference evidence="15 16" key="1">
    <citation type="journal article" date="2003" name="Proc. Natl. Acad. Sci. U.S.A.">
        <title>Complete genome sequence and analysis of Wolinella succinogenes.</title>
        <authorList>
            <person name="Baar C."/>
            <person name="Eppinger M."/>
            <person name="Raddatz G."/>
            <person name="Simon JM."/>
            <person name="Lanz C."/>
            <person name="Klimmek O."/>
            <person name="Nandakumar R."/>
            <person name="Gross R."/>
            <person name="Rosinus A."/>
            <person name="Keller H."/>
            <person name="Jagtap P."/>
            <person name="Linke B."/>
            <person name="Meyer F."/>
            <person name="Lederer H."/>
            <person name="Schuster S.C."/>
        </authorList>
    </citation>
    <scope>NUCLEOTIDE SEQUENCE [LARGE SCALE GENOMIC DNA]</scope>
    <source>
        <strain evidence="16">ATCC 29543 / DSM 1740 / CCUG 13145 / JCM 31913 / LMG 7466 / NCTC 11488 / FDC 602W</strain>
    </source>
</reference>
<dbReference type="CDD" id="cd01347">
    <property type="entry name" value="ligand_gated_channel"/>
    <property type="match status" value="1"/>
</dbReference>
<feature type="domain" description="TonB-dependent receptor-like beta-barrel" evidence="13">
    <location>
        <begin position="230"/>
        <end position="649"/>
    </location>
</feature>
<feature type="chain" id="PRO_5004288838" evidence="12">
    <location>
        <begin position="30"/>
        <end position="686"/>
    </location>
</feature>
<proteinExistence type="inferred from homology"/>
<comment type="similarity">
    <text evidence="2 10 11">Belongs to the TonB-dependent receptor family.</text>
</comment>
<evidence type="ECO:0000259" key="14">
    <source>
        <dbReference type="Pfam" id="PF07715"/>
    </source>
</evidence>
<gene>
    <name evidence="15" type="ordered locus">WS1953</name>
</gene>
<dbReference type="GO" id="GO:0015344">
    <property type="term" value="F:siderophore uptake transmembrane transporter activity"/>
    <property type="evidence" value="ECO:0007669"/>
    <property type="project" value="TreeGrafter"/>
</dbReference>
<organism evidence="16">
    <name type="scientific">Wolinella succinogenes (strain ATCC 29543 / DSM 1740 / CCUG 13145 / JCM 31913 / LMG 7466 / NCTC 11488 / FDC 602W)</name>
    <name type="common">Vibrio succinogenes</name>
    <dbReference type="NCBI Taxonomy" id="273121"/>
    <lineage>
        <taxon>Bacteria</taxon>
        <taxon>Pseudomonadati</taxon>
        <taxon>Campylobacterota</taxon>
        <taxon>Epsilonproteobacteria</taxon>
        <taxon>Campylobacterales</taxon>
        <taxon>Helicobacteraceae</taxon>
        <taxon>Wolinella</taxon>
    </lineage>
</organism>
<evidence type="ECO:0000256" key="8">
    <source>
        <dbReference type="ARBA" id="ARBA00023136"/>
    </source>
</evidence>
<evidence type="ECO:0000313" key="16">
    <source>
        <dbReference type="Proteomes" id="UP000000422"/>
    </source>
</evidence>
<dbReference type="AlphaFoldDB" id="Q7MQW5"/>
<sequence length="686" mass="75655">MIRSNSGSMRNKLARSLVLASLLAGNLLASEGAGYSLDRVEMWGTAINSSSVSLGENQIEVKQAGHLSDLLRDIPGVDVAGTHSLNQNINIRGLSGDALDVRLDGAPQDIHLFHHFGDLRINADILKEANIQVGNNSIVNNGLGGGVRFKTMGANDLLRAGQSAGARVSTTYASNSSKSASLAGYGRFNEMFDFLLYGNYINQETPKDGKGNKLATNEGDVDNILVKFGANLTDSQRLELTYDRFHDEGDYAARPNFSQGWATGSNRDSIFPTEYNREGVTLSHELDLGKALVLETTLYHSKNEISRWEGNSNGVTWMAARRDADIEGEGLNKGVTLLAKSTLETGAFTHGLTYGVEYQKQEAEQATKPRPSSTTATYQYSKEKRLLKTFYLEDRIEYGRFALIPGARYNDYERTLQSKPTQSWTEWTYALAGEVKATENLTLKASYTELFRGPQLSEIFSTVIHSSTYNPDLKAQTGNNQEVGFVYRTKAISGIDELVLNGNLFKTTIDNYIDDYFSNNQNLGELTIKGFEVSANARLGDFDTGVSYARSRSKIDDLSTYAISQGITGGSAIGKDVGDSIGLRLGYSWAPYNLRFGWESTFVKEVEAFNPYLKVNFDKKSYNVHDVSVQWKPKGAYDGLTAILGIYNLFDEYYASHASVNGKVQSADGTDYEPGRNVKFTLSYMF</sequence>
<evidence type="ECO:0000256" key="3">
    <source>
        <dbReference type="ARBA" id="ARBA00022448"/>
    </source>
</evidence>
<keyword evidence="3 10" id="KW-0813">Transport</keyword>
<dbReference type="eggNOG" id="COG4771">
    <property type="taxonomic scope" value="Bacteria"/>
</dbReference>
<dbReference type="PANTHER" id="PTHR30069">
    <property type="entry name" value="TONB-DEPENDENT OUTER MEMBRANE RECEPTOR"/>
    <property type="match status" value="1"/>
</dbReference>
<evidence type="ECO:0000256" key="12">
    <source>
        <dbReference type="SAM" id="SignalP"/>
    </source>
</evidence>
<keyword evidence="4 10" id="KW-1134">Transmembrane beta strand</keyword>
<dbReference type="InterPro" id="IPR012910">
    <property type="entry name" value="Plug_dom"/>
</dbReference>
<feature type="signal peptide" evidence="12">
    <location>
        <begin position="1"/>
        <end position="29"/>
    </location>
</feature>
<dbReference type="InterPro" id="IPR000531">
    <property type="entry name" value="Beta-barrel_TonB"/>
</dbReference>
<evidence type="ECO:0000256" key="2">
    <source>
        <dbReference type="ARBA" id="ARBA00009810"/>
    </source>
</evidence>
<evidence type="ECO:0000313" key="15">
    <source>
        <dbReference type="EMBL" id="CAE10958.1"/>
    </source>
</evidence>
<dbReference type="Proteomes" id="UP000000422">
    <property type="component" value="Chromosome"/>
</dbReference>
<name>Q7MQW5_WOLSU</name>
<feature type="domain" description="TonB-dependent receptor plug" evidence="14">
    <location>
        <begin position="50"/>
        <end position="141"/>
    </location>
</feature>
<dbReference type="InterPro" id="IPR036942">
    <property type="entry name" value="Beta-barrel_TonB_sf"/>
</dbReference>
<dbReference type="InterPro" id="IPR037066">
    <property type="entry name" value="Plug_dom_sf"/>
</dbReference>
<evidence type="ECO:0000256" key="5">
    <source>
        <dbReference type="ARBA" id="ARBA00022692"/>
    </source>
</evidence>
<evidence type="ECO:0000256" key="6">
    <source>
        <dbReference type="ARBA" id="ARBA00022729"/>
    </source>
</evidence>
<evidence type="ECO:0000256" key="7">
    <source>
        <dbReference type="ARBA" id="ARBA00023077"/>
    </source>
</evidence>
<evidence type="ECO:0000259" key="13">
    <source>
        <dbReference type="Pfam" id="PF00593"/>
    </source>
</evidence>
<dbReference type="RefSeq" id="WP_011139741.1">
    <property type="nucleotide sequence ID" value="NC_005090.1"/>
</dbReference>
<dbReference type="HOGENOM" id="CLU_008287_19_4_7"/>
<dbReference type="Gene3D" id="2.170.130.10">
    <property type="entry name" value="TonB-dependent receptor, plug domain"/>
    <property type="match status" value="1"/>
</dbReference>
<keyword evidence="6 12" id="KW-0732">Signal</keyword>
<evidence type="ECO:0000256" key="1">
    <source>
        <dbReference type="ARBA" id="ARBA00004571"/>
    </source>
</evidence>